<dbReference type="InterPro" id="IPR013655">
    <property type="entry name" value="PAS_fold_3"/>
</dbReference>
<dbReference type="Gene3D" id="3.30.565.10">
    <property type="entry name" value="Histidine kinase-like ATPase, C-terminal domain"/>
    <property type="match status" value="1"/>
</dbReference>
<evidence type="ECO:0000256" key="7">
    <source>
        <dbReference type="ARBA" id="ARBA00022741"/>
    </source>
</evidence>
<dbReference type="SUPFAM" id="SSF52172">
    <property type="entry name" value="CheY-like"/>
    <property type="match status" value="2"/>
</dbReference>
<evidence type="ECO:0000259" key="15">
    <source>
        <dbReference type="PROSITE" id="PS50109"/>
    </source>
</evidence>
<dbReference type="InterPro" id="IPR000700">
    <property type="entry name" value="PAS-assoc_C"/>
</dbReference>
<organism evidence="21 22">
    <name type="scientific">Pseudomonas fontis</name>
    <dbReference type="NCBI Taxonomy" id="2942633"/>
    <lineage>
        <taxon>Bacteria</taxon>
        <taxon>Pseudomonadati</taxon>
        <taxon>Pseudomonadota</taxon>
        <taxon>Gammaproteobacteria</taxon>
        <taxon>Pseudomonadales</taxon>
        <taxon>Pseudomonadaceae</taxon>
        <taxon>Pseudomonas</taxon>
    </lineage>
</organism>
<feature type="transmembrane region" description="Helical" evidence="14">
    <location>
        <begin position="311"/>
        <end position="332"/>
    </location>
</feature>
<dbReference type="PROSITE" id="PS50112">
    <property type="entry name" value="PAS"/>
    <property type="match status" value="2"/>
</dbReference>
<evidence type="ECO:0000256" key="14">
    <source>
        <dbReference type="SAM" id="Phobius"/>
    </source>
</evidence>
<dbReference type="InterPro" id="IPR003661">
    <property type="entry name" value="HisK_dim/P_dom"/>
</dbReference>
<dbReference type="SUPFAM" id="SSF55874">
    <property type="entry name" value="ATPase domain of HSP90 chaperone/DNA topoisomerase II/histidine kinase"/>
    <property type="match status" value="1"/>
</dbReference>
<evidence type="ECO:0000256" key="6">
    <source>
        <dbReference type="ARBA" id="ARBA00022692"/>
    </source>
</evidence>
<keyword evidence="4" id="KW-1003">Cell membrane</keyword>
<sequence>MRKRSTWTWSWGVIATLILGFGFSFLGSWLLERTNEQRATDAVAAATENAAVSVLSRLNLYQYGLRGVRGVVLTAGEHGISREAFDRYSLTRDFATEFPGARVMGFVRRVPEQEESQFLKLARADGKADFSVRQFSPQSGERYIIQYVAPVLGNQAAIGLDIASEQSRHAAALSAVKSGKARITAPITLVQATGKPQQSFLVLMPIFRGGATPETVTERETQAIGWAYTAILTGDVLKDLGIENETVHLQLTDVTTPGKAEVFYESTDDLKSHEVLMTHKLEREVYGRKWQIVLSAHPSFIERLHQVSPKLILLFGGLVTLLLAALTGVVSLSRHRRRQIFAEQARLAAIVDGSADGIIGKTLDDIVTNWNKGAEQLLGYTAEEAVGKPMAALIVPKELVAEEADYLARIKEGERISNFDTQRICKDGRQVEVSVNISHIYDETGHVVGVSKTLRDISSQKLAEARILELNSNLEQQVAQRTSELRHLNLLLGSVLRSATEVSIIATDLDGTIRVFNNGAEHLLGYDAAEVLGVHNPMLIHVPEEVAARSIELTSEYGLAIEGFRVLAHRPELEGAETREWTYVHKDGSQFPVTLSVTAMRDDDGALSGYLGIAVDVTERKAVEEKLAISLATTQTQRGELLAARDQLLMAAEVAELGIWSWTLEDNSLQWNDRMFELYDLPLSLQNNGLNYEHWRSRVHPDDLIIAAQELDAAIEGRDVYDSIFRIVRLDGQVRSIHAGAQVERDHAGVVLRLTGINRDITTQRELESRLLYAKEQADAASAAKSAFLANMSHEIRTPMNAVLGMLQLVQNTDLSVRQLDYVSKAHSAAKSLLGLLNDILDYSKIEAGKLQLDVHPFELEALMQELAVVLAGNQAQKEVEVMFDFDSNLPNDLIGDSLRLQQVLINLAGNALKFTLQGQVVVSLSLLQCSQNTVSIRVAVSDTGIGISREQLQWIFDGFTQAEASTTRRFGGTGLGLVICKRLVRMMGGDLQVESQVGTGSRFWFDIDLEISTTPLPKLAHAAIDASTRILIVDDNAIAGELLWRAVQALGGQADHVNSGAQALEWVHKARAQGEAYDLILMDWRMADMDGISTARMIKQQSGGAPPKVIMITAYGHEVLADAYQAGDAPFIGFLIKPVTPKQLASAVQRALNTTNEAQASCAEPVINKIRRLDGLRFLVVEDNMLNRQVADELLTAEGAQITLAEGGLEGVSKVLAGGDPFDVVLMDIQMPDIDGFEATRRIRGDRRFVTLPIVAMTANASSSDREACLAAGMNGHIGKPIDLEQLVATLLLQVKPTSSVTVPTEEQCAVEETVVEPRESIMRRFGSNLDLIHSVLRNFGPEVEKQLTELHDQIQRQDLLAATRTLHAIKGSAGTMGAKALSSLAGRLESMLLHNTDASVPTVLASTACVGELSKLLHASVEKLNTEFDPPAHLNVDARSEPIAITQWRESLEQILLLLEAGNLQAIELADALAPKTPPPLRDRFDELVILVQSLDFGTAIPIGRDLLKIA</sequence>
<dbReference type="Gene3D" id="3.30.450.20">
    <property type="entry name" value="PAS domain"/>
    <property type="match status" value="3"/>
</dbReference>
<protein>
    <recommendedName>
        <fullName evidence="3">histidine kinase</fullName>
        <ecNumber evidence="3">2.7.13.3</ecNumber>
    </recommendedName>
</protein>
<evidence type="ECO:0000256" key="1">
    <source>
        <dbReference type="ARBA" id="ARBA00000085"/>
    </source>
</evidence>
<dbReference type="InterPro" id="IPR013767">
    <property type="entry name" value="PAS_fold"/>
</dbReference>
<evidence type="ECO:0000256" key="2">
    <source>
        <dbReference type="ARBA" id="ARBA00004651"/>
    </source>
</evidence>
<dbReference type="SMART" id="SM00091">
    <property type="entry name" value="PAS"/>
    <property type="match status" value="3"/>
</dbReference>
<dbReference type="Pfam" id="PF00989">
    <property type="entry name" value="PAS"/>
    <property type="match status" value="1"/>
</dbReference>
<dbReference type="PROSITE" id="PS50839">
    <property type="entry name" value="CHASE"/>
    <property type="match status" value="1"/>
</dbReference>
<dbReference type="CDD" id="cd00082">
    <property type="entry name" value="HisKA"/>
    <property type="match status" value="1"/>
</dbReference>
<dbReference type="Gene3D" id="1.10.287.130">
    <property type="match status" value="1"/>
</dbReference>
<dbReference type="SMART" id="SM00388">
    <property type="entry name" value="HisKA"/>
    <property type="match status" value="1"/>
</dbReference>
<dbReference type="SMART" id="SM00086">
    <property type="entry name" value="PAC"/>
    <property type="match status" value="3"/>
</dbReference>
<keyword evidence="22" id="KW-1185">Reference proteome</keyword>
<evidence type="ECO:0000256" key="3">
    <source>
        <dbReference type="ARBA" id="ARBA00012438"/>
    </source>
</evidence>
<dbReference type="EMBL" id="JAMDGY010000078">
    <property type="protein sequence ID" value="MDD0993110.1"/>
    <property type="molecule type" value="Genomic_DNA"/>
</dbReference>
<dbReference type="InterPro" id="IPR001610">
    <property type="entry name" value="PAC"/>
</dbReference>
<dbReference type="SUPFAM" id="SSF55785">
    <property type="entry name" value="PYP-like sensor domain (PAS domain)"/>
    <property type="match status" value="3"/>
</dbReference>
<dbReference type="InterPro" id="IPR000014">
    <property type="entry name" value="PAS"/>
</dbReference>
<dbReference type="Gene3D" id="3.30.450.350">
    <property type="entry name" value="CHASE domain"/>
    <property type="match status" value="1"/>
</dbReference>
<keyword evidence="5 13" id="KW-0597">Phosphoprotein</keyword>
<dbReference type="Gene3D" id="1.20.120.160">
    <property type="entry name" value="HPT domain"/>
    <property type="match status" value="1"/>
</dbReference>
<evidence type="ECO:0000256" key="5">
    <source>
        <dbReference type="ARBA" id="ARBA00022553"/>
    </source>
</evidence>
<dbReference type="Proteomes" id="UP001148203">
    <property type="component" value="Unassembled WGS sequence"/>
</dbReference>
<dbReference type="SMART" id="SM00387">
    <property type="entry name" value="HATPase_c"/>
    <property type="match status" value="1"/>
</dbReference>
<dbReference type="Pfam" id="PF08447">
    <property type="entry name" value="PAS_3"/>
    <property type="match status" value="1"/>
</dbReference>
<dbReference type="SMART" id="SM01079">
    <property type="entry name" value="CHASE"/>
    <property type="match status" value="1"/>
</dbReference>
<dbReference type="InterPro" id="IPR011006">
    <property type="entry name" value="CheY-like_superfamily"/>
</dbReference>
<comment type="catalytic activity">
    <reaction evidence="1">
        <text>ATP + protein L-histidine = ADP + protein N-phospho-L-histidine.</text>
        <dbReference type="EC" id="2.7.13.3"/>
    </reaction>
</comment>
<dbReference type="SUPFAM" id="SSF47226">
    <property type="entry name" value="Histidine-containing phosphotransfer domain, HPT domain"/>
    <property type="match status" value="1"/>
</dbReference>
<dbReference type="PROSITE" id="PS50894">
    <property type="entry name" value="HPT"/>
    <property type="match status" value="1"/>
</dbReference>
<feature type="domain" description="PAS" evidence="17">
    <location>
        <begin position="343"/>
        <end position="414"/>
    </location>
</feature>
<dbReference type="Pfam" id="PF00512">
    <property type="entry name" value="HisKA"/>
    <property type="match status" value="1"/>
</dbReference>
<reference evidence="21 22" key="1">
    <citation type="submission" date="2022-05" db="EMBL/GenBank/DDBJ databases">
        <title>Novel Pseudomonas spp. Isolated from a Rainbow Trout Aquaculture Facility.</title>
        <authorList>
            <person name="Testerman T."/>
            <person name="Graf J."/>
        </authorList>
    </citation>
    <scope>NUCLEOTIDE SEQUENCE [LARGE SCALE GENOMIC DNA]</scope>
    <source>
        <strain evidence="21 22">ID681</strain>
    </source>
</reference>
<dbReference type="PROSITE" id="PS50110">
    <property type="entry name" value="RESPONSE_REGULATORY"/>
    <property type="match status" value="2"/>
</dbReference>
<dbReference type="InterPro" id="IPR042240">
    <property type="entry name" value="CHASE_sf"/>
</dbReference>
<dbReference type="InterPro" id="IPR035965">
    <property type="entry name" value="PAS-like_dom_sf"/>
</dbReference>
<feature type="domain" description="Histidine kinase" evidence="15">
    <location>
        <begin position="791"/>
        <end position="1012"/>
    </location>
</feature>
<evidence type="ECO:0000259" key="16">
    <source>
        <dbReference type="PROSITE" id="PS50110"/>
    </source>
</evidence>
<dbReference type="Pfam" id="PF01627">
    <property type="entry name" value="Hpt"/>
    <property type="match status" value="1"/>
</dbReference>
<dbReference type="PRINTS" id="PR00344">
    <property type="entry name" value="BCTRLSENSOR"/>
</dbReference>
<evidence type="ECO:0000313" key="21">
    <source>
        <dbReference type="EMBL" id="MDD0993110.1"/>
    </source>
</evidence>
<evidence type="ECO:0000256" key="13">
    <source>
        <dbReference type="PROSITE-ProRule" id="PRU00169"/>
    </source>
</evidence>
<dbReference type="Pfam" id="PF13426">
    <property type="entry name" value="PAS_9"/>
    <property type="match status" value="1"/>
</dbReference>
<feature type="domain" description="Response regulatory" evidence="16">
    <location>
        <begin position="1030"/>
        <end position="1153"/>
    </location>
</feature>
<comment type="subcellular location">
    <subcellularLocation>
        <location evidence="2">Cell membrane</location>
        <topology evidence="2">Multi-pass membrane protein</topology>
    </subcellularLocation>
</comment>
<dbReference type="InterPro" id="IPR036097">
    <property type="entry name" value="HisK_dim/P_sf"/>
</dbReference>
<feature type="domain" description="PAC" evidence="18">
    <location>
        <begin position="417"/>
        <end position="469"/>
    </location>
</feature>
<keyword evidence="9 14" id="KW-1133">Transmembrane helix</keyword>
<dbReference type="NCBIfam" id="TIGR00229">
    <property type="entry name" value="sensory_box"/>
    <property type="match status" value="2"/>
</dbReference>
<gene>
    <name evidence="21" type="ORF">M5G11_21510</name>
</gene>
<evidence type="ECO:0000259" key="20">
    <source>
        <dbReference type="PROSITE" id="PS50894"/>
    </source>
</evidence>
<evidence type="ECO:0000259" key="18">
    <source>
        <dbReference type="PROSITE" id="PS50113"/>
    </source>
</evidence>
<evidence type="ECO:0000256" key="9">
    <source>
        <dbReference type="ARBA" id="ARBA00022989"/>
    </source>
</evidence>
<dbReference type="InterPro" id="IPR008207">
    <property type="entry name" value="Sig_transdc_His_kin_Hpt_dom"/>
</dbReference>
<dbReference type="Pfam" id="PF00072">
    <property type="entry name" value="Response_reg"/>
    <property type="match status" value="2"/>
</dbReference>
<dbReference type="CDD" id="cd00130">
    <property type="entry name" value="PAS"/>
    <property type="match status" value="3"/>
</dbReference>
<name>A0ABT5NY47_9PSED</name>
<dbReference type="PANTHER" id="PTHR45339:SF1">
    <property type="entry name" value="HYBRID SIGNAL TRANSDUCTION HISTIDINE KINASE J"/>
    <property type="match status" value="1"/>
</dbReference>
<dbReference type="InterPro" id="IPR006189">
    <property type="entry name" value="CHASE_dom"/>
</dbReference>
<feature type="domain" description="PAC" evidence="18">
    <location>
        <begin position="721"/>
        <end position="773"/>
    </location>
</feature>
<evidence type="ECO:0000256" key="4">
    <source>
        <dbReference type="ARBA" id="ARBA00022475"/>
    </source>
</evidence>
<evidence type="ECO:0000256" key="8">
    <source>
        <dbReference type="ARBA" id="ARBA00022840"/>
    </source>
</evidence>
<dbReference type="SMART" id="SM00073">
    <property type="entry name" value="HPT"/>
    <property type="match status" value="1"/>
</dbReference>
<dbReference type="CDD" id="cd17546">
    <property type="entry name" value="REC_hyHK_CKI1_RcsC-like"/>
    <property type="match status" value="2"/>
</dbReference>
<comment type="caution">
    <text evidence="21">The sequence shown here is derived from an EMBL/GenBank/DDBJ whole genome shotgun (WGS) entry which is preliminary data.</text>
</comment>
<feature type="domain" description="Response regulatory" evidence="16">
    <location>
        <begin position="1178"/>
        <end position="1296"/>
    </location>
</feature>
<dbReference type="Gene3D" id="3.40.50.2300">
    <property type="match status" value="2"/>
</dbReference>
<dbReference type="InterPro" id="IPR005467">
    <property type="entry name" value="His_kinase_dom"/>
</dbReference>
<keyword evidence="8" id="KW-0067">ATP-binding</keyword>
<dbReference type="PROSITE" id="PS50109">
    <property type="entry name" value="HIS_KIN"/>
    <property type="match status" value="1"/>
</dbReference>
<evidence type="ECO:0000259" key="17">
    <source>
        <dbReference type="PROSITE" id="PS50112"/>
    </source>
</evidence>
<feature type="modified residue" description="4-aspartylphosphate" evidence="13">
    <location>
        <position position="1229"/>
    </location>
</feature>
<dbReference type="Gene3D" id="2.10.70.100">
    <property type="match status" value="1"/>
</dbReference>
<dbReference type="SUPFAM" id="SSF47384">
    <property type="entry name" value="Homodimeric domain of signal transducing histidine kinase"/>
    <property type="match status" value="1"/>
</dbReference>
<dbReference type="InterPro" id="IPR004358">
    <property type="entry name" value="Sig_transdc_His_kin-like_C"/>
</dbReference>
<dbReference type="Pfam" id="PF03924">
    <property type="entry name" value="CHASE"/>
    <property type="match status" value="1"/>
</dbReference>
<feature type="domain" description="PAS" evidence="17">
    <location>
        <begin position="504"/>
        <end position="533"/>
    </location>
</feature>
<dbReference type="PROSITE" id="PS50113">
    <property type="entry name" value="PAC"/>
    <property type="match status" value="3"/>
</dbReference>
<dbReference type="SMART" id="SM00448">
    <property type="entry name" value="REC"/>
    <property type="match status" value="2"/>
</dbReference>
<feature type="domain" description="HPt" evidence="20">
    <location>
        <begin position="1330"/>
        <end position="1433"/>
    </location>
</feature>
<keyword evidence="6 14" id="KW-0812">Transmembrane</keyword>
<dbReference type="RefSeq" id="WP_273912884.1">
    <property type="nucleotide sequence ID" value="NZ_JAMDGX010000072.1"/>
</dbReference>
<dbReference type="EC" id="2.7.13.3" evidence="3"/>
<keyword evidence="11 14" id="KW-0472">Membrane</keyword>
<dbReference type="CDD" id="cd16922">
    <property type="entry name" value="HATPase_EvgS-ArcB-TorS-like"/>
    <property type="match status" value="1"/>
</dbReference>
<keyword evidence="10" id="KW-0902">Two-component regulatory system</keyword>
<feature type="modified residue" description="4-aspartylphosphate" evidence="13">
    <location>
        <position position="1084"/>
    </location>
</feature>
<feature type="modified residue" description="Phosphohistidine" evidence="12">
    <location>
        <position position="1369"/>
    </location>
</feature>
<feature type="domain" description="CHASE" evidence="19">
    <location>
        <begin position="76"/>
        <end position="293"/>
    </location>
</feature>
<evidence type="ECO:0000256" key="11">
    <source>
        <dbReference type="ARBA" id="ARBA00023136"/>
    </source>
</evidence>
<accession>A0ABT5NY47</accession>
<dbReference type="Pfam" id="PF02518">
    <property type="entry name" value="HATPase_c"/>
    <property type="match status" value="1"/>
</dbReference>
<evidence type="ECO:0000256" key="12">
    <source>
        <dbReference type="PROSITE-ProRule" id="PRU00110"/>
    </source>
</evidence>
<dbReference type="InterPro" id="IPR003594">
    <property type="entry name" value="HATPase_dom"/>
</dbReference>
<evidence type="ECO:0000313" key="22">
    <source>
        <dbReference type="Proteomes" id="UP001148203"/>
    </source>
</evidence>
<feature type="transmembrane region" description="Helical" evidence="14">
    <location>
        <begin position="6"/>
        <end position="31"/>
    </location>
</feature>
<dbReference type="InterPro" id="IPR001789">
    <property type="entry name" value="Sig_transdc_resp-reg_receiver"/>
</dbReference>
<keyword evidence="7" id="KW-0547">Nucleotide-binding</keyword>
<dbReference type="InterPro" id="IPR036641">
    <property type="entry name" value="HPT_dom_sf"/>
</dbReference>
<dbReference type="InterPro" id="IPR036890">
    <property type="entry name" value="HATPase_C_sf"/>
</dbReference>
<evidence type="ECO:0000256" key="10">
    <source>
        <dbReference type="ARBA" id="ARBA00023012"/>
    </source>
</evidence>
<feature type="domain" description="PAC" evidence="18">
    <location>
        <begin position="577"/>
        <end position="629"/>
    </location>
</feature>
<proteinExistence type="predicted"/>
<dbReference type="PANTHER" id="PTHR45339">
    <property type="entry name" value="HYBRID SIGNAL TRANSDUCTION HISTIDINE KINASE J"/>
    <property type="match status" value="1"/>
</dbReference>
<evidence type="ECO:0000259" key="19">
    <source>
        <dbReference type="PROSITE" id="PS50839"/>
    </source>
</evidence>